<gene>
    <name evidence="2" type="ORF">FBZ88_11314</name>
</gene>
<reference evidence="2 3" key="1">
    <citation type="submission" date="2019-06" db="EMBL/GenBank/DDBJ databases">
        <title>Genomic Encyclopedia of Type Strains, Phase IV (KMG-V): Genome sequencing to study the core and pangenomes of soil and plant-associated prokaryotes.</title>
        <authorList>
            <person name="Whitman W."/>
        </authorList>
    </citation>
    <scope>NUCLEOTIDE SEQUENCE [LARGE SCALE GENOMIC DNA]</scope>
    <source>
        <strain evidence="2 3">BR 11865</strain>
    </source>
</reference>
<organism evidence="2 3">
    <name type="scientific">Nitrospirillum amazonense</name>
    <dbReference type="NCBI Taxonomy" id="28077"/>
    <lineage>
        <taxon>Bacteria</taxon>
        <taxon>Pseudomonadati</taxon>
        <taxon>Pseudomonadota</taxon>
        <taxon>Alphaproteobacteria</taxon>
        <taxon>Rhodospirillales</taxon>
        <taxon>Azospirillaceae</taxon>
        <taxon>Nitrospirillum</taxon>
    </lineage>
</organism>
<dbReference type="AlphaFoldDB" id="A0A560FQF2"/>
<dbReference type="EMBL" id="VITO01000013">
    <property type="protein sequence ID" value="TWB23844.1"/>
    <property type="molecule type" value="Genomic_DNA"/>
</dbReference>
<protein>
    <submittedName>
        <fullName evidence="2">Uncharacterized protein</fullName>
    </submittedName>
</protein>
<comment type="caution">
    <text evidence="2">The sequence shown here is derived from an EMBL/GenBank/DDBJ whole genome shotgun (WGS) entry which is preliminary data.</text>
</comment>
<dbReference type="Proteomes" id="UP000316545">
    <property type="component" value="Unassembled WGS sequence"/>
</dbReference>
<name>A0A560FQF2_9PROT</name>
<accession>A0A560FQF2</accession>
<evidence type="ECO:0000256" key="1">
    <source>
        <dbReference type="SAM" id="MobiDB-lite"/>
    </source>
</evidence>
<proteinExistence type="predicted"/>
<feature type="compositionally biased region" description="Low complexity" evidence="1">
    <location>
        <begin position="27"/>
        <end position="43"/>
    </location>
</feature>
<evidence type="ECO:0000313" key="2">
    <source>
        <dbReference type="EMBL" id="TWB23844.1"/>
    </source>
</evidence>
<feature type="region of interest" description="Disordered" evidence="1">
    <location>
        <begin position="1"/>
        <end position="47"/>
    </location>
</feature>
<sequence>MGPFRSQYPEGAPMSPFKRPSKPLPTKPKVAAPTSAPTATGTAEVPSTLDDVLAAGARDSLRRDQGYARFRAQADKAAAAADKGDDRAYRLLAEAIRQLLNDRR</sequence>
<keyword evidence="3" id="KW-1185">Reference proteome</keyword>
<evidence type="ECO:0000313" key="3">
    <source>
        <dbReference type="Proteomes" id="UP000316545"/>
    </source>
</evidence>